<reference evidence="8" key="1">
    <citation type="submission" date="2023-02" db="EMBL/GenBank/DDBJ databases">
        <title>Mating type loci evolution in Malassezia.</title>
        <authorList>
            <person name="Coelho M.A."/>
        </authorList>
    </citation>
    <scope>NUCLEOTIDE SEQUENCE</scope>
    <source>
        <strain evidence="8">CBS 14136</strain>
    </source>
</reference>
<keyword evidence="2" id="KW-0677">Repeat</keyword>
<organism evidence="8 9">
    <name type="scientific">Malassezia psittaci</name>
    <dbReference type="NCBI Taxonomy" id="1821823"/>
    <lineage>
        <taxon>Eukaryota</taxon>
        <taxon>Fungi</taxon>
        <taxon>Dikarya</taxon>
        <taxon>Basidiomycota</taxon>
        <taxon>Ustilaginomycotina</taxon>
        <taxon>Malasseziomycetes</taxon>
        <taxon>Malasseziales</taxon>
        <taxon>Malasseziaceae</taxon>
        <taxon>Malassezia</taxon>
    </lineage>
</organism>
<comment type="similarity">
    <text evidence="1">Belongs to the CCM1 family.</text>
</comment>
<dbReference type="Pfam" id="PF01535">
    <property type="entry name" value="PPR"/>
    <property type="match status" value="2"/>
</dbReference>
<dbReference type="Proteomes" id="UP001214628">
    <property type="component" value="Chromosome 3"/>
</dbReference>
<proteinExistence type="inferred from homology"/>
<sequence length="1403" mass="153903">MPLFAKLANHLAELIDDDDRLPIDSHLGVKVDRAENKQYGVDPTYHPTGAIPRQRAFTTLSTTSAMRKSKSAAPLGALPESLSKNHNLKDSALRFKQTQQPSYWLLEKSRTRGARLHSEASFVLDELDLADTPSTNHASKDISQTMRRNSIGGPKPDTPTQSTFGNLTPRPVQGAKEMSADEAQWTKALEKAVREGDKTKICASLEKFRDLPCDARSVTGFHRVLSALHDAHMSLSLMIAVYEDMLEFGPPPNQLTYSTIIDAICSYILQPSADQKAEDSNTDYLALALEIGQAAHQLHFFLPNVAAYNRVLACCAQAGRRYEAVQVLSMLEENVLVTKDADSYRFLIETFATASKNCSDQDLFTERQARCLDACKLVFETFVRVSHAMAVIQPENSAFSLQRRKHVWNAMLNAYFTLGDEAGAVALFEKLIASQPAGKDLVPIDQEIASTMVSGFLRAGDVRGAVRWVHQLHVSKLAQPYNSVLEDVLDTTLKEPRSNAVQLLCPIAEGLATQEPLSVDLASRCVQYLAMLLTSRKIPKQFTEEEAQACLATLQRLTQRVFDAFVVARRPYSKPIQVCAISAVLQLIGELALAGRAKDAASLFAITVPVLRNADPASSTYVSLMREASHLPMAIADAAVQHSNSLSDACVRLKTMAVLVSPAMQGMQGPLVDAYHASVRRLCEAASRDLRGDLKVLRLDDKAWQSIISAFCANGSIATTGYDDRASEGIARLLKDLSRLPTTGKAAGKRPNLDLASLHDTLAAKFGPESATAWLEPWHRSRDDMNESSVQGLSRAKSGVSDNAQQPNAPTSTGDAIECAQLEPLPHLSSPQKQSRSNVELGREKSLGNSSRTSTKESRLRLSNTKHDLQQVPHAYCDGTASPSLPPLRNFDSGLNNALQSLARAHGQLQAEEALEQLRASVKSGSYATPSAIAVLMNAFGRLSQVDRIDELYSMGMHVLACKTHDRNWRLLQWVQLEDGMITALSHANLGDRANGHRQRLLAAGQVPSASAYAALIATIQERTDDAVVAEQLFSESQRLGVRPSTYLYNTVISKLSRARKAEQALRLFDAMRGANLRPSSVTYGAAINACVRTGDEARATQLFVEMESQPSFQPRVPPYNTMIQYYVHSQMDRDKALYYYEKMQQTGVRPSAHTYKLLLDVWGCISPVQPDRQQAVFARLVADRLVGVQGTHWASLLHTQGTVLRNLDRALEIFESIAEHAPGPRNAVSTVPDAVVYESLFSVFVAHGRTDLMPAYLARMTNQGILPTAYIANLLIKGYAQDGALGLVEARRVFEAMVDPPAGVAAAGNHLPRHHGAGALGLHRERNVQGSRAHSIDRANLLGALVNREPSTYEAMIRAELSYGNHDQARAIFERMKARAFPAALLNRARAMFDHQAQRPSA</sequence>
<evidence type="ECO:0000313" key="9">
    <source>
        <dbReference type="Proteomes" id="UP001214628"/>
    </source>
</evidence>
<evidence type="ECO:0000256" key="2">
    <source>
        <dbReference type="ARBA" id="ARBA00022737"/>
    </source>
</evidence>
<dbReference type="InterPro" id="IPR002885">
    <property type="entry name" value="PPR_rpt"/>
</dbReference>
<dbReference type="PANTHER" id="PTHR47447">
    <property type="entry name" value="OS03G0856100 PROTEIN"/>
    <property type="match status" value="1"/>
</dbReference>
<comment type="subunit">
    <text evidence="4">Binds to mitochondrial small subunit 15S rRNA.</text>
</comment>
<evidence type="ECO:0000256" key="1">
    <source>
        <dbReference type="ARBA" id="ARBA00006192"/>
    </source>
</evidence>
<evidence type="ECO:0000256" key="5">
    <source>
        <dbReference type="PROSITE-ProRule" id="PRU00708"/>
    </source>
</evidence>
<feature type="compositionally biased region" description="Basic and acidic residues" evidence="6">
    <location>
        <begin position="854"/>
        <end position="867"/>
    </location>
</feature>
<evidence type="ECO:0000259" key="7">
    <source>
        <dbReference type="Pfam" id="PF17177"/>
    </source>
</evidence>
<dbReference type="NCBIfam" id="TIGR00756">
    <property type="entry name" value="PPR"/>
    <property type="match status" value="2"/>
</dbReference>
<evidence type="ECO:0000313" key="8">
    <source>
        <dbReference type="EMBL" id="WFD43919.1"/>
    </source>
</evidence>
<dbReference type="PROSITE" id="PS51375">
    <property type="entry name" value="PPR"/>
    <property type="match status" value="4"/>
</dbReference>
<protein>
    <recommendedName>
        <fullName evidence="7">PROP1-like PPR domain-containing protein</fullName>
    </recommendedName>
</protein>
<evidence type="ECO:0000256" key="6">
    <source>
        <dbReference type="SAM" id="MobiDB-lite"/>
    </source>
</evidence>
<feature type="repeat" description="PPR" evidence="5">
    <location>
        <begin position="1045"/>
        <end position="1079"/>
    </location>
</feature>
<feature type="compositionally biased region" description="Polar residues" evidence="6">
    <location>
        <begin position="829"/>
        <end position="838"/>
    </location>
</feature>
<name>A0AAF0JF02_9BASI</name>
<feature type="region of interest" description="Disordered" evidence="6">
    <location>
        <begin position="134"/>
        <end position="166"/>
    </location>
</feature>
<dbReference type="Pfam" id="PF17177">
    <property type="entry name" value="PPR_long"/>
    <property type="match status" value="1"/>
</dbReference>
<dbReference type="InterPro" id="IPR011990">
    <property type="entry name" value="TPR-like_helical_dom_sf"/>
</dbReference>
<feature type="region of interest" description="Disordered" evidence="6">
    <location>
        <begin position="783"/>
        <end position="867"/>
    </location>
</feature>
<dbReference type="InterPro" id="IPR033443">
    <property type="entry name" value="PROP1-like_PPR_dom"/>
</dbReference>
<gene>
    <name evidence="8" type="ORF">MPSI1_002584</name>
</gene>
<evidence type="ECO:0000256" key="3">
    <source>
        <dbReference type="ARBA" id="ARBA00044493"/>
    </source>
</evidence>
<comment type="function">
    <text evidence="3">Regulates mitochondrial small subunit maturation by controlling 15S rRNA 5'-end processing. Localizes to the 5' precursor of the 15S rRNA in a position that is subsequently occupied by mS47 in the mature yeast mtSSU. Uses structure and sequence-specific RNA recognition, binding to a single-stranded region of the precursor and specifically recognizing bases -6 to -1. The exchange of Ccm1 for mS47 is coupled to the irreversible removal of precursor rRNA that is accompanied by conformational changes of the mitoribosomal proteins uS5m and mS26. These conformational changes signal completion of 5'-end rRNA processing through protection of the mature 5'-end of the 15S rRNA and stabilization of mS47. The removal of the 5' precursor together with the dissociation of Ccm1 may be catalyzed by the 5'-3' exoribonuclease Pet127. Involved in the specific removal of group I introns in mitochondrial encoded transcripts.</text>
</comment>
<feature type="domain" description="PROP1-like PPR" evidence="7">
    <location>
        <begin position="1023"/>
        <end position="1162"/>
    </location>
</feature>
<feature type="compositionally biased region" description="Polar residues" evidence="6">
    <location>
        <begin position="134"/>
        <end position="148"/>
    </location>
</feature>
<keyword evidence="9" id="KW-1185">Reference proteome</keyword>
<evidence type="ECO:0000256" key="4">
    <source>
        <dbReference type="ARBA" id="ARBA00044511"/>
    </source>
</evidence>
<accession>A0AAF0JF02</accession>
<dbReference type="EMBL" id="CP118377">
    <property type="protein sequence ID" value="WFD43919.1"/>
    <property type="molecule type" value="Genomic_DNA"/>
</dbReference>
<feature type="repeat" description="PPR" evidence="5">
    <location>
        <begin position="1116"/>
        <end position="1151"/>
    </location>
</feature>
<dbReference type="Gene3D" id="1.25.40.10">
    <property type="entry name" value="Tetratricopeptide repeat domain"/>
    <property type="match status" value="3"/>
</dbReference>
<dbReference type="PANTHER" id="PTHR47447:SF17">
    <property type="entry name" value="OS12G0638900 PROTEIN"/>
    <property type="match status" value="1"/>
</dbReference>
<feature type="repeat" description="PPR" evidence="5">
    <location>
        <begin position="1350"/>
        <end position="1384"/>
    </location>
</feature>
<feature type="repeat" description="PPR" evidence="5">
    <location>
        <begin position="1080"/>
        <end position="1110"/>
    </location>
</feature>
<feature type="compositionally biased region" description="Polar residues" evidence="6">
    <location>
        <begin position="800"/>
        <end position="814"/>
    </location>
</feature>